<dbReference type="EC" id="2.7.3.9" evidence="10"/>
<dbReference type="InterPro" id="IPR012844">
    <property type="entry name" value="DhaM_N"/>
</dbReference>
<evidence type="ECO:0000256" key="2">
    <source>
        <dbReference type="ARBA" id="ARBA00001113"/>
    </source>
</evidence>
<comment type="cofactor">
    <cofactor evidence="3">
        <name>Mg(2+)</name>
        <dbReference type="ChEBI" id="CHEBI:18420"/>
    </cofactor>
</comment>
<dbReference type="PROSITE" id="PS00370">
    <property type="entry name" value="PEP_ENZYMES_PHOS_SITE"/>
    <property type="match status" value="1"/>
</dbReference>
<dbReference type="Gene3D" id="3.30.1340.10">
    <property type="entry name" value="HPr-like"/>
    <property type="match status" value="1"/>
</dbReference>
<feature type="compositionally biased region" description="Basic and acidic residues" evidence="23">
    <location>
        <begin position="146"/>
        <end position="159"/>
    </location>
</feature>
<evidence type="ECO:0000256" key="23">
    <source>
        <dbReference type="SAM" id="MobiDB-lite"/>
    </source>
</evidence>
<comment type="subcellular location">
    <subcellularLocation>
        <location evidence="7">Cytoplasm</location>
    </subcellularLocation>
</comment>
<evidence type="ECO:0000256" key="21">
    <source>
        <dbReference type="ARBA" id="ARBA00033235"/>
    </source>
</evidence>
<dbReference type="Pfam" id="PF00381">
    <property type="entry name" value="PTS-HPr"/>
    <property type="match status" value="1"/>
</dbReference>
<evidence type="ECO:0000256" key="4">
    <source>
        <dbReference type="ARBA" id="ARBA00002728"/>
    </source>
</evidence>
<dbReference type="SUPFAM" id="SSF55594">
    <property type="entry name" value="HPr-like"/>
    <property type="match status" value="1"/>
</dbReference>
<dbReference type="SUPFAM" id="SSF47831">
    <property type="entry name" value="Enzyme I of the PEP:sugar phosphotransferase system HPr-binding (sub)domain"/>
    <property type="match status" value="1"/>
</dbReference>
<evidence type="ECO:0000259" key="25">
    <source>
        <dbReference type="PROSITE" id="PS51350"/>
    </source>
</evidence>
<evidence type="ECO:0000256" key="13">
    <source>
        <dbReference type="ARBA" id="ARBA00022448"/>
    </source>
</evidence>
<evidence type="ECO:0000256" key="17">
    <source>
        <dbReference type="ARBA" id="ARBA00022683"/>
    </source>
</evidence>
<comment type="catalytic activity">
    <reaction evidence="1">
        <text>L-histidyl-[protein] + phosphoenolpyruvate = N(pros)-phospho-L-histidyl-[protein] + pyruvate</text>
        <dbReference type="Rhea" id="RHEA:23880"/>
        <dbReference type="Rhea" id="RHEA-COMP:9745"/>
        <dbReference type="Rhea" id="RHEA-COMP:9746"/>
        <dbReference type="ChEBI" id="CHEBI:15361"/>
        <dbReference type="ChEBI" id="CHEBI:29979"/>
        <dbReference type="ChEBI" id="CHEBI:58702"/>
        <dbReference type="ChEBI" id="CHEBI:64837"/>
        <dbReference type="EC" id="2.7.3.9"/>
    </reaction>
</comment>
<dbReference type="SUPFAM" id="SSF52009">
    <property type="entry name" value="Phosphohistidine domain"/>
    <property type="match status" value="1"/>
</dbReference>
<dbReference type="InterPro" id="IPR036637">
    <property type="entry name" value="Phosphohistidine_dom_sf"/>
</dbReference>
<keyword evidence="19" id="KW-0418">Kinase</keyword>
<comment type="caution">
    <text evidence="26">The sequence shown here is derived from an EMBL/GenBank/DDBJ whole genome shotgun (WGS) entry which is preliminary data.</text>
</comment>
<dbReference type="GO" id="GO:0008965">
    <property type="term" value="F:phosphoenolpyruvate-protein phosphotransferase activity"/>
    <property type="evidence" value="ECO:0007669"/>
    <property type="project" value="UniProtKB-EC"/>
</dbReference>
<keyword evidence="20" id="KW-0460">Magnesium</keyword>
<dbReference type="SUPFAM" id="SSF53062">
    <property type="entry name" value="PTS system fructose IIA component-like"/>
    <property type="match status" value="1"/>
</dbReference>
<dbReference type="InterPro" id="IPR050499">
    <property type="entry name" value="PEP-utilizing_PTS_enzyme"/>
</dbReference>
<evidence type="ECO:0000256" key="11">
    <source>
        <dbReference type="ARBA" id="ARBA00016544"/>
    </source>
</evidence>
<dbReference type="PRINTS" id="PR01736">
    <property type="entry name" value="PHPHTRNFRASE"/>
</dbReference>
<comment type="catalytic activity">
    <reaction evidence="2">
        <text>dihydroxyacetone + phosphoenolpyruvate = dihydroxyacetone phosphate + pyruvate</text>
        <dbReference type="Rhea" id="RHEA:18381"/>
        <dbReference type="ChEBI" id="CHEBI:15361"/>
        <dbReference type="ChEBI" id="CHEBI:16016"/>
        <dbReference type="ChEBI" id="CHEBI:57642"/>
        <dbReference type="ChEBI" id="CHEBI:58702"/>
        <dbReference type="EC" id="2.7.1.121"/>
    </reaction>
</comment>
<comment type="function">
    <text evidence="6">General (non sugar-specific) component of the phosphoenolpyruvate-dependent sugar phosphotransferase system (sugar PTS). This major carbohydrate active-transport system catalyzes the phosphorylation of incoming sugar substrates concomitantly with their translocation across the cell membrane. The phosphoryl group from phosphoenolpyruvate (PEP) is transferred to the phosphoryl carrier protein HPr by enzyme I. Phospho-HPr then transfers it to the PTS EIIA domain.</text>
</comment>
<evidence type="ECO:0000256" key="16">
    <source>
        <dbReference type="ARBA" id="ARBA00022679"/>
    </source>
</evidence>
<comment type="subunit">
    <text evidence="22">Homodimer. The dihydroxyacetone kinase complex is composed of a homodimer of DhaM, a homodimer of DhaK and the subunit DhaL.</text>
</comment>
<dbReference type="GO" id="GO:0016020">
    <property type="term" value="C:membrane"/>
    <property type="evidence" value="ECO:0007669"/>
    <property type="project" value="InterPro"/>
</dbReference>
<dbReference type="Pfam" id="PF03610">
    <property type="entry name" value="EIIA-man"/>
    <property type="match status" value="1"/>
</dbReference>
<evidence type="ECO:0000313" key="26">
    <source>
        <dbReference type="EMBL" id="MBA8849042.1"/>
    </source>
</evidence>
<dbReference type="PANTHER" id="PTHR46244:SF3">
    <property type="entry name" value="PHOSPHOENOLPYRUVATE-PROTEIN PHOSPHOTRANSFERASE"/>
    <property type="match status" value="1"/>
</dbReference>
<evidence type="ECO:0000256" key="1">
    <source>
        <dbReference type="ARBA" id="ARBA00000683"/>
    </source>
</evidence>
<dbReference type="AlphaFoldDB" id="A0A839EF75"/>
<evidence type="ECO:0000256" key="8">
    <source>
        <dbReference type="ARBA" id="ARBA00007837"/>
    </source>
</evidence>
<protein>
    <recommendedName>
        <fullName evidence="12">Phosphocarrier protein HPr</fullName>
        <ecNumber evidence="9">2.7.1.121</ecNumber>
        <ecNumber evidence="10">2.7.3.9</ecNumber>
    </recommendedName>
    <alternativeName>
        <fullName evidence="11">Phosphoenolpyruvate-protein phosphotransferase</fullName>
    </alternativeName>
    <alternativeName>
        <fullName evidence="21">Phosphotransferase system, enzyme I</fullName>
    </alternativeName>
</protein>
<evidence type="ECO:0000256" key="14">
    <source>
        <dbReference type="ARBA" id="ARBA00022490"/>
    </source>
</evidence>
<dbReference type="GO" id="GO:0009401">
    <property type="term" value="P:phosphoenolpyruvate-dependent sugar phosphotransferase system"/>
    <property type="evidence" value="ECO:0007669"/>
    <property type="project" value="UniProtKB-KW"/>
</dbReference>
<evidence type="ECO:0000259" key="24">
    <source>
        <dbReference type="PROSITE" id="PS51096"/>
    </source>
</evidence>
<dbReference type="NCBIfam" id="TIGR02364">
    <property type="entry name" value="dha_pts"/>
    <property type="match status" value="1"/>
</dbReference>
<dbReference type="GO" id="GO:0046872">
    <property type="term" value="F:metal ion binding"/>
    <property type="evidence" value="ECO:0007669"/>
    <property type="project" value="UniProtKB-KW"/>
</dbReference>
<dbReference type="PROSITE" id="PS00369">
    <property type="entry name" value="PTS_HPR_HIS"/>
    <property type="match status" value="1"/>
</dbReference>
<evidence type="ECO:0000256" key="6">
    <source>
        <dbReference type="ARBA" id="ARBA00003681"/>
    </source>
</evidence>
<evidence type="ECO:0000256" key="22">
    <source>
        <dbReference type="ARBA" id="ARBA00046577"/>
    </source>
</evidence>
<feature type="compositionally biased region" description="Low complexity" evidence="23">
    <location>
        <begin position="160"/>
        <end position="170"/>
    </location>
</feature>
<evidence type="ECO:0000256" key="3">
    <source>
        <dbReference type="ARBA" id="ARBA00001946"/>
    </source>
</evidence>
<dbReference type="SUPFAM" id="SSF51621">
    <property type="entry name" value="Phosphoenolpyruvate/pyruvate domain"/>
    <property type="match status" value="1"/>
</dbReference>
<dbReference type="PROSITE" id="PS00742">
    <property type="entry name" value="PEP_ENZYMES_2"/>
    <property type="match status" value="1"/>
</dbReference>
<keyword evidence="27" id="KW-1185">Reference proteome</keyword>
<dbReference type="InterPro" id="IPR004701">
    <property type="entry name" value="PTS_EIIA_man-typ"/>
</dbReference>
<dbReference type="EC" id="2.7.1.121" evidence="9"/>
<dbReference type="PROSITE" id="PS51350">
    <property type="entry name" value="PTS_HPR_DOM"/>
    <property type="match status" value="1"/>
</dbReference>
<feature type="domain" description="PTS EIIA type-4" evidence="24">
    <location>
        <begin position="7"/>
        <end position="139"/>
    </location>
</feature>
<evidence type="ECO:0000256" key="12">
    <source>
        <dbReference type="ARBA" id="ARBA00020422"/>
    </source>
</evidence>
<reference evidence="26 27" key="1">
    <citation type="submission" date="2020-07" db="EMBL/GenBank/DDBJ databases">
        <title>Sequencing the genomes of 1000 actinobacteria strains.</title>
        <authorList>
            <person name="Klenk H.-P."/>
        </authorList>
    </citation>
    <scope>NUCLEOTIDE SEQUENCE [LARGE SCALE GENOMIC DNA]</scope>
    <source>
        <strain evidence="26 27">DSM 19663</strain>
    </source>
</reference>
<dbReference type="PROSITE" id="PS51096">
    <property type="entry name" value="PTS_EIIA_TYPE_4"/>
    <property type="match status" value="1"/>
</dbReference>
<comment type="function">
    <text evidence="4">General (non sugar-specific) component of the phosphoenolpyruvate-dependent sugar phosphotransferase system (sugar PTS). This major carbohydrate active-transport system catalyzes the phosphorylation of incoming sugar substrates concomitantly with their translocation across the cell membrane. Enzyme I transfers the phosphoryl group from phosphoenolpyruvate (PEP) to the phosphoryl carrier protein (HPr).</text>
</comment>
<dbReference type="Pfam" id="PF02896">
    <property type="entry name" value="PEP-utilizers_C"/>
    <property type="match status" value="1"/>
</dbReference>
<dbReference type="Proteomes" id="UP000585905">
    <property type="component" value="Unassembled WGS sequence"/>
</dbReference>
<feature type="region of interest" description="Disordered" evidence="23">
    <location>
        <begin position="137"/>
        <end position="170"/>
    </location>
</feature>
<dbReference type="InterPro" id="IPR000032">
    <property type="entry name" value="HPr-like"/>
</dbReference>
<dbReference type="InterPro" id="IPR008731">
    <property type="entry name" value="PTS_EIN"/>
</dbReference>
<keyword evidence="16 26" id="KW-0808">Transferase</keyword>
<dbReference type="InterPro" id="IPR036662">
    <property type="entry name" value="PTS_EIIA_man-typ_sf"/>
</dbReference>
<dbReference type="Pfam" id="PF00391">
    <property type="entry name" value="PEP-utilizers"/>
    <property type="match status" value="1"/>
</dbReference>
<dbReference type="InterPro" id="IPR015813">
    <property type="entry name" value="Pyrv/PenolPyrv_kinase-like_dom"/>
</dbReference>
<evidence type="ECO:0000256" key="15">
    <source>
        <dbReference type="ARBA" id="ARBA00022597"/>
    </source>
</evidence>
<dbReference type="InterPro" id="IPR023151">
    <property type="entry name" value="PEP_util_CS"/>
</dbReference>
<dbReference type="Gene3D" id="1.10.274.10">
    <property type="entry name" value="PtsI, HPr-binding domain"/>
    <property type="match status" value="1"/>
</dbReference>
<dbReference type="Pfam" id="PF05524">
    <property type="entry name" value="PEP-utilisers_N"/>
    <property type="match status" value="1"/>
</dbReference>
<accession>A0A839EF75</accession>
<dbReference type="GO" id="GO:0005737">
    <property type="term" value="C:cytoplasm"/>
    <property type="evidence" value="ECO:0007669"/>
    <property type="project" value="UniProtKB-SubCell"/>
</dbReference>
<dbReference type="InterPro" id="IPR018274">
    <property type="entry name" value="PEP_util_AS"/>
</dbReference>
<evidence type="ECO:0000256" key="19">
    <source>
        <dbReference type="ARBA" id="ARBA00022777"/>
    </source>
</evidence>
<evidence type="ECO:0000256" key="18">
    <source>
        <dbReference type="ARBA" id="ARBA00022723"/>
    </source>
</evidence>
<dbReference type="InterPro" id="IPR040442">
    <property type="entry name" value="Pyrv_kinase-like_dom_sf"/>
</dbReference>
<dbReference type="InterPro" id="IPR008279">
    <property type="entry name" value="PEP-util_enz_mobile_dom"/>
</dbReference>
<evidence type="ECO:0000256" key="9">
    <source>
        <dbReference type="ARBA" id="ARBA00012095"/>
    </source>
</evidence>
<comment type="function">
    <text evidence="5">Component of the dihydroxyacetone kinase complex, which is responsible for the phosphoenolpyruvate (PEP)-dependent phosphorylation of dihydroxyacetone. DhaM serves as the phosphoryl donor. Is phosphorylated by phosphoenolpyruvate in an EI- and HPr-dependent reaction, and a phosphorelay system on histidine residues finally leads to phosphoryl transfer to DhaL and dihydroxyacetone.</text>
</comment>
<keyword evidence="15" id="KW-0762">Sugar transport</keyword>
<dbReference type="Gene3D" id="3.40.50.510">
    <property type="entry name" value="Phosphotransferase system, mannose-type IIA component"/>
    <property type="match status" value="1"/>
</dbReference>
<dbReference type="Gene3D" id="3.20.20.60">
    <property type="entry name" value="Phosphoenolpyruvate-binding domains"/>
    <property type="match status" value="1"/>
</dbReference>
<sequence length="834" mass="84528">MSGASPRVGIVAVSHSRPLAEAAVALALEMVAGDPPPIAIAAGTPDGGTGTDAVRVSEAILEVGAGGAGVVVLMDLGSAVMSAEMALEFVADPELRVRLISAPFVEGLLAAIVRAAGGADLDAVATEALAALRPKSEQLGDAAADDDQRAVDDPGDRADAPPAAAGDLASAAPPPAIAEAVVRNVAGLHARPAAVIAGLVAERGVALTLATDAKGPVDATSPIGIAVLGAGPGTRVRIAATGAGAAAAVEEVRALIESGFGEELAELAELDVAPAEVQPAAHPSHETPSHPLGVSSGRVVGPVAVMVHAADEPDPAVRIPADARYGAATRLREAMLAVAGEMHATAQMLSGQRRDVLVATAAIAADPALHRAAEALVRDEGATPERAVWVELGRTAAQYRELGGRMAERVTDLVDVRDRIIARLTGVERPGVPERDHPFILVADDLAPVDTVGLDPECCLAIVTEQGGPTSHTAILARELGLPAIVGAAGATALADGTVVLVDGDTGELIVQPDEGARATATGVITLPPFEGPGQTADGHRIVLGANVGAPRDIRRAVERGAEGVGLFRTEFCFLDRTREPSVDDQVAAYREVFAAFVGSRVVVRTLDAGSDKPLPFLTSDDEPNPALGVRGYRTSRRDPEVLDAQLRAIARAADAEQADAWVMAPMIATVAEATEFVARARAAGNRTVGVMIETPAAAFVADELCAVVDFVSIGTNDLSQYTMAADRMSGELAHLADPWQPAVLRAIRLIGEAGTRSGTPVGVCGEAAADPALAPVLVGLGVTSLSMAARAITAVGAIVSSATLAQCRTAAEAACAATDPAAARAAAREALAT</sequence>
<evidence type="ECO:0000256" key="10">
    <source>
        <dbReference type="ARBA" id="ARBA00012232"/>
    </source>
</evidence>
<dbReference type="EMBL" id="JACGWX010000011">
    <property type="protein sequence ID" value="MBA8849042.1"/>
    <property type="molecule type" value="Genomic_DNA"/>
</dbReference>
<evidence type="ECO:0000256" key="5">
    <source>
        <dbReference type="ARBA" id="ARBA00002788"/>
    </source>
</evidence>
<dbReference type="PANTHER" id="PTHR46244">
    <property type="entry name" value="PHOSPHOENOLPYRUVATE-PROTEIN PHOSPHOTRANSFERASE"/>
    <property type="match status" value="1"/>
</dbReference>
<evidence type="ECO:0000256" key="20">
    <source>
        <dbReference type="ARBA" id="ARBA00022842"/>
    </source>
</evidence>
<name>A0A839EF75_9MICO</name>
<proteinExistence type="inferred from homology"/>
<dbReference type="RefSeq" id="WP_182491866.1">
    <property type="nucleotide sequence ID" value="NZ_BAAAOV010000001.1"/>
</dbReference>
<organism evidence="26 27">
    <name type="scientific">Microcella alkalica</name>
    <dbReference type="NCBI Taxonomy" id="355930"/>
    <lineage>
        <taxon>Bacteria</taxon>
        <taxon>Bacillati</taxon>
        <taxon>Actinomycetota</taxon>
        <taxon>Actinomycetes</taxon>
        <taxon>Micrococcales</taxon>
        <taxon>Microbacteriaceae</taxon>
        <taxon>Microcella</taxon>
    </lineage>
</organism>
<dbReference type="InterPro" id="IPR001020">
    <property type="entry name" value="PTS_HPr_His_P_site"/>
</dbReference>
<evidence type="ECO:0000313" key="27">
    <source>
        <dbReference type="Proteomes" id="UP000585905"/>
    </source>
</evidence>
<dbReference type="NCBIfam" id="TIGR01417">
    <property type="entry name" value="PTS_I_fam"/>
    <property type="match status" value="1"/>
</dbReference>
<dbReference type="InterPro" id="IPR006318">
    <property type="entry name" value="PTS_EI-like"/>
</dbReference>
<dbReference type="Gene3D" id="3.50.30.10">
    <property type="entry name" value="Phosphohistidine domain"/>
    <property type="match status" value="1"/>
</dbReference>
<dbReference type="InterPro" id="IPR036618">
    <property type="entry name" value="PtsI_HPr-bd_sf"/>
</dbReference>
<dbReference type="InterPro" id="IPR000121">
    <property type="entry name" value="PEP_util_C"/>
</dbReference>
<gene>
    <name evidence="26" type="ORF">FHX53_002659</name>
</gene>
<dbReference type="InterPro" id="IPR035895">
    <property type="entry name" value="HPr-like_sf"/>
</dbReference>
<feature type="domain" description="HPr" evidence="25">
    <location>
        <begin position="175"/>
        <end position="263"/>
    </location>
</feature>
<keyword evidence="18" id="KW-0479">Metal-binding</keyword>
<keyword evidence="17" id="KW-0598">Phosphotransferase system</keyword>
<evidence type="ECO:0000256" key="7">
    <source>
        <dbReference type="ARBA" id="ARBA00004496"/>
    </source>
</evidence>
<dbReference type="NCBIfam" id="TIGR01003">
    <property type="entry name" value="PTS_HPr_family"/>
    <property type="match status" value="1"/>
</dbReference>
<keyword evidence="14" id="KW-0963">Cytoplasm</keyword>
<dbReference type="GO" id="GO:0047324">
    <property type="term" value="F:phosphoenolpyruvate-glycerone phosphotransferase activity"/>
    <property type="evidence" value="ECO:0007669"/>
    <property type="project" value="UniProtKB-EC"/>
</dbReference>
<keyword evidence="13" id="KW-0813">Transport</keyword>
<comment type="similarity">
    <text evidence="8">Belongs to the PEP-utilizing enzyme family.</text>
</comment>